<dbReference type="OrthoDB" id="201656at2759"/>
<organism evidence="2 3">
    <name type="scientific">Calocera viscosa (strain TUFC12733)</name>
    <dbReference type="NCBI Taxonomy" id="1330018"/>
    <lineage>
        <taxon>Eukaryota</taxon>
        <taxon>Fungi</taxon>
        <taxon>Dikarya</taxon>
        <taxon>Basidiomycota</taxon>
        <taxon>Agaricomycotina</taxon>
        <taxon>Dacrymycetes</taxon>
        <taxon>Dacrymycetales</taxon>
        <taxon>Dacrymycetaceae</taxon>
        <taxon>Calocera</taxon>
    </lineage>
</organism>
<name>A0A167QP79_CALVF</name>
<evidence type="ECO:0008006" key="4">
    <source>
        <dbReference type="Google" id="ProtNLM"/>
    </source>
</evidence>
<dbReference type="InterPro" id="IPR011032">
    <property type="entry name" value="GroES-like_sf"/>
</dbReference>
<feature type="compositionally biased region" description="Low complexity" evidence="1">
    <location>
        <begin position="238"/>
        <end position="263"/>
    </location>
</feature>
<dbReference type="PANTHER" id="PTHR11695">
    <property type="entry name" value="ALCOHOL DEHYDROGENASE RELATED"/>
    <property type="match status" value="1"/>
</dbReference>
<protein>
    <recommendedName>
        <fullName evidence="4">Enoyl reductase (ER) domain-containing protein</fullName>
    </recommendedName>
</protein>
<reference evidence="2 3" key="1">
    <citation type="journal article" date="2016" name="Mol. Biol. Evol.">
        <title>Comparative Genomics of Early-Diverging Mushroom-Forming Fungi Provides Insights into the Origins of Lignocellulose Decay Capabilities.</title>
        <authorList>
            <person name="Nagy L.G."/>
            <person name="Riley R."/>
            <person name="Tritt A."/>
            <person name="Adam C."/>
            <person name="Daum C."/>
            <person name="Floudas D."/>
            <person name="Sun H."/>
            <person name="Yadav J.S."/>
            <person name="Pangilinan J."/>
            <person name="Larsson K.H."/>
            <person name="Matsuura K."/>
            <person name="Barry K."/>
            <person name="Labutti K."/>
            <person name="Kuo R."/>
            <person name="Ohm R.A."/>
            <person name="Bhattacharya S.S."/>
            <person name="Shirouzu T."/>
            <person name="Yoshinaga Y."/>
            <person name="Martin F.M."/>
            <person name="Grigoriev I.V."/>
            <person name="Hibbett D.S."/>
        </authorList>
    </citation>
    <scope>NUCLEOTIDE SEQUENCE [LARGE SCALE GENOMIC DNA]</scope>
    <source>
        <strain evidence="2 3">TUFC12733</strain>
    </source>
</reference>
<sequence length="1019" mass="108031">MPRPTFLQNVLGRPTRSYNTNTNTAVEPAYVYNVPRSAAPRDDWVWTGTGWEAAGDAGMGEGRVPREPEMRLEEMTGKDVILHPPKAEEWHAPLSLSPPVQQRQREPAPPQQQQQQKETSDSDADTDVFFTPPQSPSPSPRQSLFNPETSSSNSNMLALPPSLLGLPHELTHPDRPKPHLPPQHARIHSVRPSSPDLALSSSSAAPPHAVPTPLTASTATTASSDAYSNYSWSFSASTATTPSPAISRNPSVSKVSRSSLSPSQEPAQAWPPSAAAVTQQPHRPATPETESRKRRRPSSGAPRTQPPEWAKDVKWLVSPLEQEQEQARKSQAREARVKRASNPEKSDTGERRGRRRAAAGSAQGSSTTASSSTLTRSVSLSVSGSSSTVSRSAAASSSGGLTRHASLRSQPTDPDIPEEAAATLLPQPTPRPRPRALSLRIAQLRMSDVPELDESAPASAGSAQDLLFPSVSMPNASSAPSVAASTTSRRSRSTQDHTHTLTGPPTLRGAPAAPSARQRTSSAPSRPASSYSTTTHSNSNTVVLPTPLPIPAPSDASTQQGYTSLTLPHASYVPSDPFKAATQGRVDVARLGIGQAAMATVSVIRGAARSGVFRRRSLSLTRSDTRASGAQQQHALAFSVRTPPPSRVPPSSALVRVYACALDSLDALLLRSKLTEGDAAFGYIPGRAFVGHVVEAGWDCPGVSKHDWVIGLLEVKHPCALAEFVLVDRRRLHRCPRPSDALSLDQLAVLALSGLPAHRASRTASELPREARVLVLLGACAALACSPGALCARMLVAQGFAVSIQIQGEAHAEAVSRVCEADEVWEGEVLRCLSSLGEHVAAEGSEGEGERFDLVVDCVGGREVWRAARGVLKDGGQFTTLVGDAPDSAPTLRASIHSNLRSLRRAFLTPSSGTGNPGASALSVATTKSKVEKAKRIEYEWVSPLHAVDREGEDVRDSLEAVVKSAEEGVGVPFLSLSEDGMEDGAELDGVEVVTMEKAAEAIERLDTNGGIVIVKVVG</sequence>
<dbReference type="Proteomes" id="UP000076738">
    <property type="component" value="Unassembled WGS sequence"/>
</dbReference>
<dbReference type="PANTHER" id="PTHR11695:SF294">
    <property type="entry name" value="RETICULON-4-INTERACTING PROTEIN 1, MITOCHONDRIAL"/>
    <property type="match status" value="1"/>
</dbReference>
<feature type="region of interest" description="Disordered" evidence="1">
    <location>
        <begin position="471"/>
        <end position="561"/>
    </location>
</feature>
<dbReference type="Gene3D" id="3.90.180.10">
    <property type="entry name" value="Medium-chain alcohol dehydrogenases, catalytic domain"/>
    <property type="match status" value="1"/>
</dbReference>
<feature type="compositionally biased region" description="Low complexity" evidence="1">
    <location>
        <begin position="358"/>
        <end position="403"/>
    </location>
</feature>
<dbReference type="GO" id="GO:0005739">
    <property type="term" value="C:mitochondrion"/>
    <property type="evidence" value="ECO:0007669"/>
    <property type="project" value="TreeGrafter"/>
</dbReference>
<dbReference type="STRING" id="1330018.A0A167QP79"/>
<feature type="region of interest" description="Disordered" evidence="1">
    <location>
        <begin position="238"/>
        <end position="416"/>
    </location>
</feature>
<evidence type="ECO:0000313" key="3">
    <source>
        <dbReference type="Proteomes" id="UP000076738"/>
    </source>
</evidence>
<dbReference type="Gene3D" id="3.40.50.720">
    <property type="entry name" value="NAD(P)-binding Rossmann-like Domain"/>
    <property type="match status" value="1"/>
</dbReference>
<keyword evidence="3" id="KW-1185">Reference proteome</keyword>
<evidence type="ECO:0000313" key="2">
    <source>
        <dbReference type="EMBL" id="KZP00114.1"/>
    </source>
</evidence>
<gene>
    <name evidence="2" type="ORF">CALVIDRAFT_322456</name>
</gene>
<dbReference type="InterPro" id="IPR050700">
    <property type="entry name" value="YIM1/Zinc_Alcohol_DH_Fams"/>
</dbReference>
<feature type="region of interest" description="Disordered" evidence="1">
    <location>
        <begin position="98"/>
        <end position="217"/>
    </location>
</feature>
<feature type="compositionally biased region" description="Polar residues" evidence="1">
    <location>
        <begin position="144"/>
        <end position="156"/>
    </location>
</feature>
<feature type="compositionally biased region" description="Low complexity" evidence="1">
    <location>
        <begin position="510"/>
        <end position="541"/>
    </location>
</feature>
<proteinExistence type="predicted"/>
<dbReference type="SUPFAM" id="SSF50129">
    <property type="entry name" value="GroES-like"/>
    <property type="match status" value="1"/>
</dbReference>
<feature type="compositionally biased region" description="Low complexity" evidence="1">
    <location>
        <begin position="471"/>
        <end position="488"/>
    </location>
</feature>
<accession>A0A167QP79</accession>
<evidence type="ECO:0000256" key="1">
    <source>
        <dbReference type="SAM" id="MobiDB-lite"/>
    </source>
</evidence>
<dbReference type="AlphaFoldDB" id="A0A167QP79"/>
<dbReference type="EMBL" id="KV417270">
    <property type="protein sequence ID" value="KZP00114.1"/>
    <property type="molecule type" value="Genomic_DNA"/>
</dbReference>
<feature type="compositionally biased region" description="Low complexity" evidence="1">
    <location>
        <begin position="192"/>
        <end position="217"/>
    </location>
</feature>
<feature type="compositionally biased region" description="Basic and acidic residues" evidence="1">
    <location>
        <begin position="325"/>
        <end position="351"/>
    </location>
</feature>